<reference evidence="2 3" key="1">
    <citation type="submission" date="2020-07" db="EMBL/GenBank/DDBJ databases">
        <title>Sequencing the genomes of 1000 actinobacteria strains.</title>
        <authorList>
            <person name="Klenk H.-P."/>
        </authorList>
    </citation>
    <scope>NUCLEOTIDE SEQUENCE [LARGE SCALE GENOMIC DNA]</scope>
    <source>
        <strain evidence="2 3">DSM 45975</strain>
    </source>
</reference>
<evidence type="ECO:0000256" key="1">
    <source>
        <dbReference type="SAM" id="Phobius"/>
    </source>
</evidence>
<evidence type="ECO:0000313" key="2">
    <source>
        <dbReference type="EMBL" id="MBA8826738.1"/>
    </source>
</evidence>
<keyword evidence="1" id="KW-1133">Transmembrane helix</keyword>
<dbReference type="RefSeq" id="WP_328796456.1">
    <property type="nucleotide sequence ID" value="NZ_JACGWZ010000006.1"/>
</dbReference>
<evidence type="ECO:0008006" key="4">
    <source>
        <dbReference type="Google" id="ProtNLM"/>
    </source>
</evidence>
<feature type="transmembrane region" description="Helical" evidence="1">
    <location>
        <begin position="12"/>
        <end position="31"/>
    </location>
</feature>
<dbReference type="EMBL" id="JACGWZ010000006">
    <property type="protein sequence ID" value="MBA8826738.1"/>
    <property type="molecule type" value="Genomic_DNA"/>
</dbReference>
<comment type="caution">
    <text evidence="2">The sequence shown here is derived from an EMBL/GenBank/DDBJ whole genome shotgun (WGS) entry which is preliminary data.</text>
</comment>
<keyword evidence="1" id="KW-0812">Transmembrane</keyword>
<accession>A0A839E787</accession>
<feature type="transmembrane region" description="Helical" evidence="1">
    <location>
        <begin position="43"/>
        <end position="65"/>
    </location>
</feature>
<dbReference type="AlphaFoldDB" id="A0A839E787"/>
<organism evidence="2 3">
    <name type="scientific">Halosaccharopolyspora lacisalsi</name>
    <dbReference type="NCBI Taxonomy" id="1000566"/>
    <lineage>
        <taxon>Bacteria</taxon>
        <taxon>Bacillati</taxon>
        <taxon>Actinomycetota</taxon>
        <taxon>Actinomycetes</taxon>
        <taxon>Pseudonocardiales</taxon>
        <taxon>Pseudonocardiaceae</taxon>
        <taxon>Halosaccharopolyspora</taxon>
    </lineage>
</organism>
<dbReference type="Proteomes" id="UP000569329">
    <property type="component" value="Unassembled WGS sequence"/>
</dbReference>
<gene>
    <name evidence="2" type="ORF">FHX42_004117</name>
</gene>
<evidence type="ECO:0000313" key="3">
    <source>
        <dbReference type="Proteomes" id="UP000569329"/>
    </source>
</evidence>
<sequence>MDPSRVREPVRNPRIWVGIGVILLAGIPWYLPEGTIGPTVLGMPLWTLVAIGSSVSLCAYLSWVLTHHWNLVEDAEEADAAEDSEGRC</sequence>
<protein>
    <recommendedName>
        <fullName evidence="4">DUF3311 domain-containing protein</fullName>
    </recommendedName>
</protein>
<keyword evidence="1" id="KW-0472">Membrane</keyword>
<keyword evidence="3" id="KW-1185">Reference proteome</keyword>
<proteinExistence type="predicted"/>
<name>A0A839E787_9PSEU</name>